<organism evidence="1 2">
    <name type="scientific">Pedobacter cryoconitis</name>
    <dbReference type="NCBI Taxonomy" id="188932"/>
    <lineage>
        <taxon>Bacteria</taxon>
        <taxon>Pseudomonadati</taxon>
        <taxon>Bacteroidota</taxon>
        <taxon>Sphingobacteriia</taxon>
        <taxon>Sphingobacteriales</taxon>
        <taxon>Sphingobacteriaceae</taxon>
        <taxon>Pedobacter</taxon>
    </lineage>
</organism>
<protein>
    <submittedName>
        <fullName evidence="1">Uncharacterized protein</fullName>
    </submittedName>
</protein>
<sequence>MARFWYIHDGIGNPLLSSSYNLLSIKPFCSTGCRICAIYAPGSGNPSSPLSNNIRTYIVNFSMGSALPQPFEPLGSKYYIYGKNC</sequence>
<dbReference type="EMBL" id="CP014504">
    <property type="protein sequence ID" value="AMP97806.1"/>
    <property type="molecule type" value="Genomic_DNA"/>
</dbReference>
<name>A0A127V910_9SPHI</name>
<evidence type="ECO:0000313" key="1">
    <source>
        <dbReference type="EMBL" id="AMP97806.1"/>
    </source>
</evidence>
<dbReference type="OrthoDB" id="769564at2"/>
<dbReference type="AlphaFoldDB" id="A0A127V910"/>
<reference evidence="1 2" key="1">
    <citation type="submission" date="2016-03" db="EMBL/GenBank/DDBJ databases">
        <title>Complete genome sequence of Pedobacter cryoconitis PAMC 27485.</title>
        <authorList>
            <person name="Lee J."/>
            <person name="Kim O.-S."/>
        </authorList>
    </citation>
    <scope>NUCLEOTIDE SEQUENCE [LARGE SCALE GENOMIC DNA]</scope>
    <source>
        <strain evidence="1 2">PAMC 27485</strain>
    </source>
</reference>
<accession>A0A127V910</accession>
<evidence type="ECO:0000313" key="2">
    <source>
        <dbReference type="Proteomes" id="UP000071561"/>
    </source>
</evidence>
<keyword evidence="2" id="KW-1185">Reference proteome</keyword>
<gene>
    <name evidence="1" type="ORF">AY601_0865</name>
</gene>
<dbReference type="PATRIC" id="fig|188932.3.peg.890"/>
<dbReference type="KEGG" id="pcm:AY601_0865"/>
<dbReference type="Proteomes" id="UP000071561">
    <property type="component" value="Chromosome"/>
</dbReference>
<proteinExistence type="predicted"/>